<evidence type="ECO:0000259" key="2">
    <source>
        <dbReference type="Pfam" id="PF01738"/>
    </source>
</evidence>
<dbReference type="Gene3D" id="3.40.50.1820">
    <property type="entry name" value="alpha/beta hydrolase"/>
    <property type="match status" value="1"/>
</dbReference>
<dbReference type="AlphaFoldDB" id="A0A0L1LUK5"/>
<feature type="domain" description="Dienelactone hydrolase" evidence="2">
    <location>
        <begin position="85"/>
        <end position="198"/>
    </location>
</feature>
<evidence type="ECO:0000256" key="1">
    <source>
        <dbReference type="ARBA" id="ARBA00022801"/>
    </source>
</evidence>
<dbReference type="PATRIC" id="fig|317.197.peg.5088"/>
<name>A0A0L1LUK5_PSESX</name>
<dbReference type="OrthoDB" id="9810066at2"/>
<gene>
    <name evidence="3" type="ORF">ACS77_25300</name>
</gene>
<keyword evidence="1" id="KW-0378">Hydrolase</keyword>
<dbReference type="InterPro" id="IPR002925">
    <property type="entry name" value="Dienelactn_hydro"/>
</dbReference>
<dbReference type="GO" id="GO:0052689">
    <property type="term" value="F:carboxylic ester hydrolase activity"/>
    <property type="evidence" value="ECO:0007669"/>
    <property type="project" value="UniProtKB-ARBA"/>
</dbReference>
<reference evidence="3 4" key="1">
    <citation type="submission" date="2015-06" db="EMBL/GenBank/DDBJ databases">
        <authorList>
            <person name="Hoefler B.C."/>
            <person name="Straight P.D."/>
        </authorList>
    </citation>
    <scope>NUCLEOTIDE SEQUENCE [LARGE SCALE GENOMIC DNA]</scope>
    <source>
        <strain evidence="3 4">Riq4</strain>
    </source>
</reference>
<dbReference type="SUPFAM" id="SSF53474">
    <property type="entry name" value="alpha/beta-Hydrolases"/>
    <property type="match status" value="1"/>
</dbReference>
<sequence>MIEARYRKLDLGDVALSADLRLPKKAVGLVVFVHGSGSGRSSPRNQHVAESLARRRLGTLLFDLLTEPEQHLDNQTLELRFDIELLSRRLVKVIDWIGHDAELQRLRIGLFGASTGAAAALMAAAERADVVHAVVSRGGRTDLAGAALARVKAPTLQIVGEHDPVVLNLNVQSSHALHCEKCLEVVPGATHLFEEMGALEAVARLAGDWFERYLHGSRPTLTTTV</sequence>
<protein>
    <submittedName>
        <fullName evidence="3">DeoR faimly transcriptional regulator</fullName>
    </submittedName>
</protein>
<accession>A0A0L1LUK5</accession>
<dbReference type="InterPro" id="IPR029058">
    <property type="entry name" value="AB_hydrolase_fold"/>
</dbReference>
<proteinExistence type="predicted"/>
<dbReference type="Pfam" id="PF01738">
    <property type="entry name" value="DLH"/>
    <property type="match status" value="1"/>
</dbReference>
<dbReference type="PANTHER" id="PTHR22946">
    <property type="entry name" value="DIENELACTONE HYDROLASE DOMAIN-CONTAINING PROTEIN-RELATED"/>
    <property type="match status" value="1"/>
</dbReference>
<evidence type="ECO:0000313" key="3">
    <source>
        <dbReference type="EMBL" id="KNH19836.1"/>
    </source>
</evidence>
<comment type="caution">
    <text evidence="3">The sequence shown here is derived from an EMBL/GenBank/DDBJ whole genome shotgun (WGS) entry which is preliminary data.</text>
</comment>
<organism evidence="3 4">
    <name type="scientific">Pseudomonas syringae</name>
    <dbReference type="NCBI Taxonomy" id="317"/>
    <lineage>
        <taxon>Bacteria</taxon>
        <taxon>Pseudomonadati</taxon>
        <taxon>Pseudomonadota</taxon>
        <taxon>Gammaproteobacteria</taxon>
        <taxon>Pseudomonadales</taxon>
        <taxon>Pseudomonadaceae</taxon>
        <taxon>Pseudomonas</taxon>
    </lineage>
</organism>
<dbReference type="PANTHER" id="PTHR22946:SF9">
    <property type="entry name" value="POLYKETIDE TRANSFERASE AF380"/>
    <property type="match status" value="1"/>
</dbReference>
<dbReference type="Proteomes" id="UP000036955">
    <property type="component" value="Unassembled WGS sequence"/>
</dbReference>
<evidence type="ECO:0000313" key="4">
    <source>
        <dbReference type="Proteomes" id="UP000036955"/>
    </source>
</evidence>
<dbReference type="EMBL" id="LFQK01000058">
    <property type="protein sequence ID" value="KNH19836.1"/>
    <property type="molecule type" value="Genomic_DNA"/>
</dbReference>
<dbReference type="InterPro" id="IPR050261">
    <property type="entry name" value="FrsA_esterase"/>
</dbReference>